<sequence>MLATSWWRGRRQFAWARASGVGGAMVAEQVAATEAFGGVR</sequence>
<protein>
    <submittedName>
        <fullName evidence="1">Uncharacterized protein</fullName>
    </submittedName>
</protein>
<reference evidence="1" key="2">
    <citation type="journal article" date="2015" name="Data Brief">
        <title>Shoot transcriptome of the giant reed, Arundo donax.</title>
        <authorList>
            <person name="Barrero R.A."/>
            <person name="Guerrero F.D."/>
            <person name="Moolhuijzen P."/>
            <person name="Goolsby J.A."/>
            <person name="Tidwell J."/>
            <person name="Bellgard S.E."/>
            <person name="Bellgard M.I."/>
        </authorList>
    </citation>
    <scope>NUCLEOTIDE SEQUENCE</scope>
    <source>
        <tissue evidence="1">Shoot tissue taken approximately 20 cm above the soil surface</tissue>
    </source>
</reference>
<name>A0A0A9H8F6_ARUDO</name>
<dbReference type="AlphaFoldDB" id="A0A0A9H8F6"/>
<reference evidence="1" key="1">
    <citation type="submission" date="2014-09" db="EMBL/GenBank/DDBJ databases">
        <authorList>
            <person name="Magalhaes I.L.F."/>
            <person name="Oliveira U."/>
            <person name="Santos F.R."/>
            <person name="Vidigal T.H.D.A."/>
            <person name="Brescovit A.D."/>
            <person name="Santos A.J."/>
        </authorList>
    </citation>
    <scope>NUCLEOTIDE SEQUENCE</scope>
    <source>
        <tissue evidence="1">Shoot tissue taken approximately 20 cm above the soil surface</tissue>
    </source>
</reference>
<proteinExistence type="predicted"/>
<accession>A0A0A9H8F6</accession>
<dbReference type="EMBL" id="GBRH01168718">
    <property type="protein sequence ID" value="JAE29178.1"/>
    <property type="molecule type" value="Transcribed_RNA"/>
</dbReference>
<organism evidence="1">
    <name type="scientific">Arundo donax</name>
    <name type="common">Giant reed</name>
    <name type="synonym">Donax arundinaceus</name>
    <dbReference type="NCBI Taxonomy" id="35708"/>
    <lineage>
        <taxon>Eukaryota</taxon>
        <taxon>Viridiplantae</taxon>
        <taxon>Streptophyta</taxon>
        <taxon>Embryophyta</taxon>
        <taxon>Tracheophyta</taxon>
        <taxon>Spermatophyta</taxon>
        <taxon>Magnoliopsida</taxon>
        <taxon>Liliopsida</taxon>
        <taxon>Poales</taxon>
        <taxon>Poaceae</taxon>
        <taxon>PACMAD clade</taxon>
        <taxon>Arundinoideae</taxon>
        <taxon>Arundineae</taxon>
        <taxon>Arundo</taxon>
    </lineage>
</organism>
<evidence type="ECO:0000313" key="1">
    <source>
        <dbReference type="EMBL" id="JAE29178.1"/>
    </source>
</evidence>